<comment type="caution">
    <text evidence="1">The sequence shown here is derived from an EMBL/GenBank/DDBJ whole genome shotgun (WGS) entry which is preliminary data.</text>
</comment>
<proteinExistence type="predicted"/>
<accession>X1SUN9</accession>
<dbReference type="EMBL" id="BARW01009634">
    <property type="protein sequence ID" value="GAI82866.1"/>
    <property type="molecule type" value="Genomic_DNA"/>
</dbReference>
<evidence type="ECO:0000313" key="1">
    <source>
        <dbReference type="EMBL" id="GAI82866.1"/>
    </source>
</evidence>
<dbReference type="AlphaFoldDB" id="X1SUN9"/>
<sequence>MKGIKRGMQKQSLELLAKVQKIIDSYDFAIYPCVGSFNRIHKFIKVRPGA</sequence>
<reference evidence="1" key="1">
    <citation type="journal article" date="2014" name="Front. Microbiol.">
        <title>High frequency of phylogenetically diverse reductive dehalogenase-homologous genes in deep subseafloor sedimentary metagenomes.</title>
        <authorList>
            <person name="Kawai M."/>
            <person name="Futagami T."/>
            <person name="Toyoda A."/>
            <person name="Takaki Y."/>
            <person name="Nishi S."/>
            <person name="Hori S."/>
            <person name="Arai W."/>
            <person name="Tsubouchi T."/>
            <person name="Morono Y."/>
            <person name="Uchiyama I."/>
            <person name="Ito T."/>
            <person name="Fujiyama A."/>
            <person name="Inagaki F."/>
            <person name="Takami H."/>
        </authorList>
    </citation>
    <scope>NUCLEOTIDE SEQUENCE</scope>
    <source>
        <strain evidence="1">Expedition CK06-06</strain>
    </source>
</reference>
<name>X1SUN9_9ZZZZ</name>
<organism evidence="1">
    <name type="scientific">marine sediment metagenome</name>
    <dbReference type="NCBI Taxonomy" id="412755"/>
    <lineage>
        <taxon>unclassified sequences</taxon>
        <taxon>metagenomes</taxon>
        <taxon>ecological metagenomes</taxon>
    </lineage>
</organism>
<gene>
    <name evidence="1" type="ORF">S12H4_19296</name>
</gene>
<protein>
    <submittedName>
        <fullName evidence="1">Uncharacterized protein</fullName>
    </submittedName>
</protein>